<dbReference type="AlphaFoldDB" id="A0A9P6YDJ2"/>
<protein>
    <submittedName>
        <fullName evidence="1">Uncharacterized protein</fullName>
    </submittedName>
</protein>
<keyword evidence="2" id="KW-1185">Reference proteome</keyword>
<accession>A0A9P6YDJ2</accession>
<dbReference type="Proteomes" id="UP000740926">
    <property type="component" value="Unassembled WGS sequence"/>
</dbReference>
<evidence type="ECO:0000313" key="1">
    <source>
        <dbReference type="EMBL" id="KAG1545726.1"/>
    </source>
</evidence>
<organism evidence="1 2">
    <name type="scientific">Rhizopus delemar</name>
    <dbReference type="NCBI Taxonomy" id="936053"/>
    <lineage>
        <taxon>Eukaryota</taxon>
        <taxon>Fungi</taxon>
        <taxon>Fungi incertae sedis</taxon>
        <taxon>Mucoromycota</taxon>
        <taxon>Mucoromycotina</taxon>
        <taxon>Mucoromycetes</taxon>
        <taxon>Mucorales</taxon>
        <taxon>Mucorineae</taxon>
        <taxon>Rhizopodaceae</taxon>
        <taxon>Rhizopus</taxon>
    </lineage>
</organism>
<evidence type="ECO:0000313" key="2">
    <source>
        <dbReference type="Proteomes" id="UP000740926"/>
    </source>
</evidence>
<proteinExistence type="predicted"/>
<sequence length="274" mass="28549">MGQRVQADDVRRAVGSALGAADLRAGQRIDLVKTPPEARGVVHGRQEREHADAVADEIRGVLGVHHALAQGGDQEFFQAFQHGGIGGGGRDQLGQVHVARRVEEVHAAEAVAQLLGQHVGQLVDAQARGVGSQHGVVGHERGDLLVQVLLPVHALGDGLDDQVAVLQLLQAGLVVGRGDGFGQRLAGQRRRAQLAQVGDRLQHDAVGRTFLGGQVEQHGVDASVGEVGGDLGAHDAGTQDGDVFDDELAQGILLEKRAGGAGPLARARLEAGRH</sequence>
<comment type="caution">
    <text evidence="1">The sequence shown here is derived from an EMBL/GenBank/DDBJ whole genome shotgun (WGS) entry which is preliminary data.</text>
</comment>
<reference evidence="1 2" key="1">
    <citation type="journal article" date="2020" name="Microb. Genom.">
        <title>Genetic diversity of clinical and environmental Mucorales isolates obtained from an investigation of mucormycosis cases among solid organ transplant recipients.</title>
        <authorList>
            <person name="Nguyen M.H."/>
            <person name="Kaul D."/>
            <person name="Muto C."/>
            <person name="Cheng S.J."/>
            <person name="Richter R.A."/>
            <person name="Bruno V.M."/>
            <person name="Liu G."/>
            <person name="Beyhan S."/>
            <person name="Sundermann A.J."/>
            <person name="Mounaud S."/>
            <person name="Pasculle A.W."/>
            <person name="Nierman W.C."/>
            <person name="Driscoll E."/>
            <person name="Cumbie R."/>
            <person name="Clancy C.J."/>
            <person name="Dupont C.L."/>
        </authorList>
    </citation>
    <scope>NUCLEOTIDE SEQUENCE [LARGE SCALE GENOMIC DNA]</scope>
    <source>
        <strain evidence="1 2">GL24</strain>
    </source>
</reference>
<gene>
    <name evidence="1" type="ORF">G6F50_013718</name>
</gene>
<dbReference type="EMBL" id="JAANIU010005747">
    <property type="protein sequence ID" value="KAG1545726.1"/>
    <property type="molecule type" value="Genomic_DNA"/>
</dbReference>
<name>A0A9P6YDJ2_9FUNG</name>